<organism evidence="1 2">
    <name type="scientific">Actinidia rufa</name>
    <dbReference type="NCBI Taxonomy" id="165716"/>
    <lineage>
        <taxon>Eukaryota</taxon>
        <taxon>Viridiplantae</taxon>
        <taxon>Streptophyta</taxon>
        <taxon>Embryophyta</taxon>
        <taxon>Tracheophyta</taxon>
        <taxon>Spermatophyta</taxon>
        <taxon>Magnoliopsida</taxon>
        <taxon>eudicotyledons</taxon>
        <taxon>Gunneridae</taxon>
        <taxon>Pentapetalae</taxon>
        <taxon>asterids</taxon>
        <taxon>Ericales</taxon>
        <taxon>Actinidiaceae</taxon>
        <taxon>Actinidia</taxon>
    </lineage>
</organism>
<dbReference type="EMBL" id="BJWL01000007">
    <property type="protein sequence ID" value="GFY91045.1"/>
    <property type="molecule type" value="Genomic_DNA"/>
</dbReference>
<dbReference type="AlphaFoldDB" id="A0A7J0EX52"/>
<protein>
    <submittedName>
        <fullName evidence="1">Uncharacterized protein</fullName>
    </submittedName>
</protein>
<dbReference type="Proteomes" id="UP000585474">
    <property type="component" value="Unassembled WGS sequence"/>
</dbReference>
<keyword evidence="2" id="KW-1185">Reference proteome</keyword>
<name>A0A7J0EX52_9ERIC</name>
<reference evidence="1 2" key="1">
    <citation type="submission" date="2019-07" db="EMBL/GenBank/DDBJ databases">
        <title>De Novo Assembly of kiwifruit Actinidia rufa.</title>
        <authorList>
            <person name="Sugita-Konishi S."/>
            <person name="Sato K."/>
            <person name="Mori E."/>
            <person name="Abe Y."/>
            <person name="Kisaki G."/>
            <person name="Hamano K."/>
            <person name="Suezawa K."/>
            <person name="Otani M."/>
            <person name="Fukuda T."/>
            <person name="Manabe T."/>
            <person name="Gomi K."/>
            <person name="Tabuchi M."/>
            <person name="Akimitsu K."/>
            <person name="Kataoka I."/>
        </authorList>
    </citation>
    <scope>NUCLEOTIDE SEQUENCE [LARGE SCALE GENOMIC DNA]</scope>
    <source>
        <strain evidence="2">cv. Fuchu</strain>
    </source>
</reference>
<evidence type="ECO:0000313" key="1">
    <source>
        <dbReference type="EMBL" id="GFY91045.1"/>
    </source>
</evidence>
<proteinExistence type="predicted"/>
<sequence length="96" mass="11203">MGKVDYFAGMKIDRCKDHFLDSISTRLLLFHVTYDYGLLSIWHSPIITLIFSGYTSIPSLQRITPWFPYKALHSPIIKMPIPHHLKVARVITEIQY</sequence>
<accession>A0A7J0EX52</accession>
<comment type="caution">
    <text evidence="1">The sequence shown here is derived from an EMBL/GenBank/DDBJ whole genome shotgun (WGS) entry which is preliminary data.</text>
</comment>
<evidence type="ECO:0000313" key="2">
    <source>
        <dbReference type="Proteomes" id="UP000585474"/>
    </source>
</evidence>
<gene>
    <name evidence="1" type="ORF">Acr_07g0012410</name>
</gene>